<accession>A0A3N0IB34</accession>
<keyword evidence="6" id="KW-1185">Reference proteome</keyword>
<dbReference type="SUPFAM" id="SSF46785">
    <property type="entry name" value="Winged helix' DNA-binding domain"/>
    <property type="match status" value="1"/>
</dbReference>
<protein>
    <submittedName>
        <fullName evidence="5">GntR family transcriptional regulator</fullName>
    </submittedName>
</protein>
<organism evidence="5 6">
    <name type="scientific">Slackia isoflavoniconvertens</name>
    <dbReference type="NCBI Taxonomy" id="572010"/>
    <lineage>
        <taxon>Bacteria</taxon>
        <taxon>Bacillati</taxon>
        <taxon>Actinomycetota</taxon>
        <taxon>Coriobacteriia</taxon>
        <taxon>Eggerthellales</taxon>
        <taxon>Eggerthellaceae</taxon>
        <taxon>Slackia</taxon>
    </lineage>
</organism>
<dbReference type="SMART" id="SM00345">
    <property type="entry name" value="HTH_GNTR"/>
    <property type="match status" value="1"/>
</dbReference>
<dbReference type="InterPro" id="IPR036388">
    <property type="entry name" value="WH-like_DNA-bd_sf"/>
</dbReference>
<evidence type="ECO:0000313" key="6">
    <source>
        <dbReference type="Proteomes" id="UP000271472"/>
    </source>
</evidence>
<evidence type="ECO:0000313" key="5">
    <source>
        <dbReference type="EMBL" id="RNM34224.1"/>
    </source>
</evidence>
<dbReference type="EMBL" id="QIBZ01000011">
    <property type="protein sequence ID" value="RNM34224.1"/>
    <property type="molecule type" value="Genomic_DNA"/>
</dbReference>
<dbReference type="RefSeq" id="WP_123219739.1">
    <property type="nucleotide sequence ID" value="NZ_CALIRK010000005.1"/>
</dbReference>
<dbReference type="GO" id="GO:0003700">
    <property type="term" value="F:DNA-binding transcription factor activity"/>
    <property type="evidence" value="ECO:0007669"/>
    <property type="project" value="InterPro"/>
</dbReference>
<evidence type="ECO:0000256" key="2">
    <source>
        <dbReference type="ARBA" id="ARBA00023125"/>
    </source>
</evidence>
<dbReference type="InterPro" id="IPR000524">
    <property type="entry name" value="Tscrpt_reg_HTH_GntR"/>
</dbReference>
<dbReference type="CDD" id="cd07377">
    <property type="entry name" value="WHTH_GntR"/>
    <property type="match status" value="1"/>
</dbReference>
<dbReference type="OrthoDB" id="4307011at2"/>
<sequence>MSETRANNPMAGFQVDHSSGLPVWIQVKNRIAYLIGAGKYLPGDKLPTVRALAVDLDSSYNTINRAYMDLEREGYISTRRGKGTFVLEQKEIGAARAYDTPVELLVDDMIRGCIEAGLTDEDIVALVDERLLRRRDGR</sequence>
<dbReference type="Proteomes" id="UP000271472">
    <property type="component" value="Unassembled WGS sequence"/>
</dbReference>
<keyword evidence="3" id="KW-0804">Transcription</keyword>
<evidence type="ECO:0000256" key="1">
    <source>
        <dbReference type="ARBA" id="ARBA00023015"/>
    </source>
</evidence>
<keyword evidence="2" id="KW-0238">DNA-binding</keyword>
<dbReference type="PANTHER" id="PTHR38445">
    <property type="entry name" value="HTH-TYPE TRANSCRIPTIONAL REPRESSOR YTRA"/>
    <property type="match status" value="1"/>
</dbReference>
<dbReference type="GO" id="GO:0003677">
    <property type="term" value="F:DNA binding"/>
    <property type="evidence" value="ECO:0007669"/>
    <property type="project" value="UniProtKB-KW"/>
</dbReference>
<dbReference type="AlphaFoldDB" id="A0A3N0IB34"/>
<dbReference type="Gene3D" id="1.10.10.10">
    <property type="entry name" value="Winged helix-like DNA-binding domain superfamily/Winged helix DNA-binding domain"/>
    <property type="match status" value="1"/>
</dbReference>
<comment type="caution">
    <text evidence="5">The sequence shown here is derived from an EMBL/GenBank/DDBJ whole genome shotgun (WGS) entry which is preliminary data.</text>
</comment>
<proteinExistence type="predicted"/>
<name>A0A3N0IB34_9ACTN</name>
<reference evidence="6" key="1">
    <citation type="submission" date="2018-05" db="EMBL/GenBank/DDBJ databases">
        <title>Genome Sequencing of selected type strains of the family Eggerthellaceae.</title>
        <authorList>
            <person name="Danylec N."/>
            <person name="Stoll D.A."/>
            <person name="Doetsch A."/>
            <person name="Huch M."/>
        </authorList>
    </citation>
    <scope>NUCLEOTIDE SEQUENCE [LARGE SCALE GENOMIC DNA]</scope>
    <source>
        <strain evidence="6">DSM 22006</strain>
    </source>
</reference>
<dbReference type="Pfam" id="PF00392">
    <property type="entry name" value="GntR"/>
    <property type="match status" value="1"/>
</dbReference>
<evidence type="ECO:0000259" key="4">
    <source>
        <dbReference type="PROSITE" id="PS50949"/>
    </source>
</evidence>
<gene>
    <name evidence="5" type="ORF">DMP05_06840</name>
</gene>
<dbReference type="PANTHER" id="PTHR38445:SF7">
    <property type="entry name" value="GNTR-FAMILY TRANSCRIPTIONAL REGULATOR"/>
    <property type="match status" value="1"/>
</dbReference>
<evidence type="ECO:0000256" key="3">
    <source>
        <dbReference type="ARBA" id="ARBA00023163"/>
    </source>
</evidence>
<dbReference type="GeneID" id="98663086"/>
<keyword evidence="1" id="KW-0805">Transcription regulation</keyword>
<dbReference type="InterPro" id="IPR036390">
    <property type="entry name" value="WH_DNA-bd_sf"/>
</dbReference>
<feature type="domain" description="HTH gntR-type" evidence="4">
    <location>
        <begin position="21"/>
        <end position="89"/>
    </location>
</feature>
<dbReference type="PROSITE" id="PS50949">
    <property type="entry name" value="HTH_GNTR"/>
    <property type="match status" value="1"/>
</dbReference>